<reference evidence="1 2" key="1">
    <citation type="submission" date="2014-01" db="EMBL/GenBank/DDBJ databases">
        <title>Complete sequence of plasmid1 of ionizing-radiation resistance bacterium Hymenobacter swuensis DY53.</title>
        <authorList>
            <person name="Jung J.-H."/>
            <person name="Jeong S.-W."/>
            <person name="Joe M.-H."/>
            <person name="Cho y.-j."/>
            <person name="Kim M.-K."/>
            <person name="Lim S.-Y."/>
        </authorList>
    </citation>
    <scope>NUCLEOTIDE SEQUENCE [LARGE SCALE GENOMIC DNA]</scope>
    <source>
        <strain evidence="1 2">DY53</strain>
        <plasmid evidence="1 2">pHsw1</plasmid>
    </source>
</reference>
<name>W8EUV4_9BACT</name>
<dbReference type="PATRIC" id="fig|1227739.3.peg.211"/>
<dbReference type="HOGENOM" id="CLU_767051_0_0_10"/>
<dbReference type="EMBL" id="CP007144">
    <property type="protein sequence ID" value="AHJ95517.1"/>
    <property type="molecule type" value="Genomic_DNA"/>
</dbReference>
<dbReference type="InterPro" id="IPR032560">
    <property type="entry name" value="DUF4932"/>
</dbReference>
<proteinExistence type="predicted"/>
<evidence type="ECO:0008006" key="3">
    <source>
        <dbReference type="Google" id="ProtNLM"/>
    </source>
</evidence>
<keyword evidence="2" id="KW-1185">Reference proteome</keyword>
<dbReference type="Pfam" id="PF16286">
    <property type="entry name" value="DUF4932"/>
    <property type="match status" value="1"/>
</dbReference>
<gene>
    <name evidence="1" type="ORF">Hsw_PA0184</name>
</gene>
<keyword evidence="1" id="KW-0614">Plasmid</keyword>
<sequence>MGFPTGICYYFLSMKPLLTFLLVLLSAHVLPAQSRITPAPMPADRVTVTVHPGIELFTVVQLLAGKYPMPNKSPYAKETEAYFVPFANHPAVQYARRLKKVYPDMAELGYCLDNFPQVRVHYPEHSVWYSLNGKDSVQTYMRLCQQFFEDSHFWAFYQKHQADYAAWAKPVQARLAQEGLVNKLDSLYRFPTKAARWAVYLDPLNGWGAHAISAQELNPRYADQVAYTVGFLNRESTETTSPSFSLGTEAVVLVWHEGSHNYTRALQRRYKDDISKLAYLFNPTDAGMQRNNIHSWAHCFDENLVRGVVIALFRQYHSPKEARKQAAQEVVGDFQYAGDIADVITAEYSRRPTGPDFAQFFPRILTYLAQKYPTAESTTR</sequence>
<evidence type="ECO:0000313" key="1">
    <source>
        <dbReference type="EMBL" id="AHJ95517.1"/>
    </source>
</evidence>
<dbReference type="eggNOG" id="ENOG5032WD3">
    <property type="taxonomic scope" value="Bacteria"/>
</dbReference>
<dbReference type="KEGG" id="hsw:Hsw_PA0184"/>
<protein>
    <recommendedName>
        <fullName evidence="3">DUF4932 domain-containing protein</fullName>
    </recommendedName>
</protein>
<geneLocation type="plasmid" evidence="1 2">
    <name>pHsw1</name>
</geneLocation>
<organism evidence="1 2">
    <name type="scientific">Hymenobacter swuensis DY53</name>
    <dbReference type="NCBI Taxonomy" id="1227739"/>
    <lineage>
        <taxon>Bacteria</taxon>
        <taxon>Pseudomonadati</taxon>
        <taxon>Bacteroidota</taxon>
        <taxon>Cytophagia</taxon>
        <taxon>Cytophagales</taxon>
        <taxon>Hymenobacteraceae</taxon>
        <taxon>Hymenobacter</taxon>
    </lineage>
</organism>
<dbReference type="Proteomes" id="UP000019423">
    <property type="component" value="Plasmid pHsw1"/>
</dbReference>
<dbReference type="AlphaFoldDB" id="W8EUV4"/>
<accession>W8EUV4</accession>
<evidence type="ECO:0000313" key="2">
    <source>
        <dbReference type="Proteomes" id="UP000019423"/>
    </source>
</evidence>